<dbReference type="AlphaFoldDB" id="A0A6N9PXA3"/>
<comment type="caution">
    <text evidence="2">The sequence shown here is derived from an EMBL/GenBank/DDBJ whole genome shotgun (WGS) entry which is preliminary data.</text>
</comment>
<name>A0A6N9PXA3_9BACL</name>
<keyword evidence="1" id="KW-1133">Transmembrane helix</keyword>
<keyword evidence="1" id="KW-0812">Transmembrane</keyword>
<sequence length="123" mass="14724">MSEEERKEIEILKTRMEGVDKRFETVDRNMEEMWLKIDLNREGQIKTQTVLEEIRKDITSMGINIAKINYQMTKDSKKMFEKISDHNHHTNIKWEQFLVRSAWILTGMILSIFMLLIKNSLGY</sequence>
<feature type="transmembrane region" description="Helical" evidence="1">
    <location>
        <begin position="97"/>
        <end position="117"/>
    </location>
</feature>
<proteinExistence type="predicted"/>
<protein>
    <submittedName>
        <fullName evidence="2">Uncharacterized protein</fullName>
    </submittedName>
</protein>
<dbReference type="OrthoDB" id="9831468at2"/>
<dbReference type="Proteomes" id="UP000448943">
    <property type="component" value="Unassembled WGS sequence"/>
</dbReference>
<accession>A0A6N9PXA3</accession>
<organism evidence="2 3">
    <name type="scientific">Chengkuizengella marina</name>
    <dbReference type="NCBI Taxonomy" id="2507566"/>
    <lineage>
        <taxon>Bacteria</taxon>
        <taxon>Bacillati</taxon>
        <taxon>Bacillota</taxon>
        <taxon>Bacilli</taxon>
        <taxon>Bacillales</taxon>
        <taxon>Paenibacillaceae</taxon>
        <taxon>Chengkuizengella</taxon>
    </lineage>
</organism>
<keyword evidence="3" id="KW-1185">Reference proteome</keyword>
<reference evidence="2 3" key="1">
    <citation type="submission" date="2019-01" db="EMBL/GenBank/DDBJ databases">
        <title>Chengkuizengella sp. nov., isolated from deep-sea sediment of East Pacific Ocean.</title>
        <authorList>
            <person name="Yang J."/>
            <person name="Lai Q."/>
            <person name="Shao Z."/>
        </authorList>
    </citation>
    <scope>NUCLEOTIDE SEQUENCE [LARGE SCALE GENOMIC DNA]</scope>
    <source>
        <strain evidence="2 3">YPA3-1-1</strain>
    </source>
</reference>
<evidence type="ECO:0000256" key="1">
    <source>
        <dbReference type="SAM" id="Phobius"/>
    </source>
</evidence>
<dbReference type="EMBL" id="SIJB01000009">
    <property type="protein sequence ID" value="NBI28131.1"/>
    <property type="molecule type" value="Genomic_DNA"/>
</dbReference>
<keyword evidence="1" id="KW-0472">Membrane</keyword>
<evidence type="ECO:0000313" key="3">
    <source>
        <dbReference type="Proteomes" id="UP000448943"/>
    </source>
</evidence>
<gene>
    <name evidence="2" type="ORF">ERL59_04060</name>
</gene>
<dbReference type="RefSeq" id="WP_160644788.1">
    <property type="nucleotide sequence ID" value="NZ_SIJB01000009.1"/>
</dbReference>
<evidence type="ECO:0000313" key="2">
    <source>
        <dbReference type="EMBL" id="NBI28131.1"/>
    </source>
</evidence>